<gene>
    <name evidence="3" type="ORF">C7459_102135</name>
</gene>
<dbReference type="InterPro" id="IPR003607">
    <property type="entry name" value="HD/PDEase_dom"/>
</dbReference>
<dbReference type="Gene3D" id="1.10.3210.10">
    <property type="entry name" value="Hypothetical protein af1432"/>
    <property type="match status" value="1"/>
</dbReference>
<dbReference type="PANTHER" id="PTHR43155:SF2">
    <property type="entry name" value="CYCLIC DI-GMP PHOSPHODIESTERASE PA4108"/>
    <property type="match status" value="1"/>
</dbReference>
<dbReference type="SUPFAM" id="SSF109604">
    <property type="entry name" value="HD-domain/PDEase-like"/>
    <property type="match status" value="1"/>
</dbReference>
<dbReference type="AlphaFoldDB" id="A0A316DFB7"/>
<dbReference type="EMBL" id="QGGL01000002">
    <property type="protein sequence ID" value="PWK15889.1"/>
    <property type="molecule type" value="Genomic_DNA"/>
</dbReference>
<evidence type="ECO:0000313" key="4">
    <source>
        <dbReference type="Proteomes" id="UP000245634"/>
    </source>
</evidence>
<keyword evidence="1" id="KW-0812">Transmembrane</keyword>
<feature type="transmembrane region" description="Helical" evidence="1">
    <location>
        <begin position="72"/>
        <end position="97"/>
    </location>
</feature>
<evidence type="ECO:0000256" key="1">
    <source>
        <dbReference type="SAM" id="Phobius"/>
    </source>
</evidence>
<dbReference type="Pfam" id="PF13487">
    <property type="entry name" value="HD_5"/>
    <property type="match status" value="1"/>
</dbReference>
<dbReference type="NCBIfam" id="TIGR00277">
    <property type="entry name" value="HDIG"/>
    <property type="match status" value="1"/>
</dbReference>
<protein>
    <submittedName>
        <fullName evidence="3">Putative nucleotidyltransferase with HDIG domain</fullName>
    </submittedName>
</protein>
<evidence type="ECO:0000313" key="3">
    <source>
        <dbReference type="EMBL" id="PWK15889.1"/>
    </source>
</evidence>
<dbReference type="Proteomes" id="UP000245634">
    <property type="component" value="Unassembled WGS sequence"/>
</dbReference>
<comment type="caution">
    <text evidence="3">The sequence shown here is derived from an EMBL/GenBank/DDBJ whole genome shotgun (WGS) entry which is preliminary data.</text>
</comment>
<dbReference type="PROSITE" id="PS51832">
    <property type="entry name" value="HD_GYP"/>
    <property type="match status" value="1"/>
</dbReference>
<feature type="domain" description="HD-GYP" evidence="2">
    <location>
        <begin position="154"/>
        <end position="347"/>
    </location>
</feature>
<keyword evidence="1" id="KW-0472">Membrane</keyword>
<accession>A0A316DFB7</accession>
<dbReference type="SMART" id="SM00471">
    <property type="entry name" value="HDc"/>
    <property type="match status" value="1"/>
</dbReference>
<reference evidence="3 4" key="1">
    <citation type="submission" date="2018-05" db="EMBL/GenBank/DDBJ databases">
        <title>Genomic Encyclopedia of Type Strains, Phase IV (KMG-IV): sequencing the most valuable type-strain genomes for metagenomic binning, comparative biology and taxonomic classification.</title>
        <authorList>
            <person name="Goeker M."/>
        </authorList>
    </citation>
    <scope>NUCLEOTIDE SEQUENCE [LARGE SCALE GENOMIC DNA]</scope>
    <source>
        <strain evidence="3 4">DSM 18773</strain>
    </source>
</reference>
<feature type="transmembrane region" description="Helical" evidence="1">
    <location>
        <begin position="128"/>
        <end position="149"/>
    </location>
</feature>
<dbReference type="InterPro" id="IPR037522">
    <property type="entry name" value="HD_GYP_dom"/>
</dbReference>
<dbReference type="PANTHER" id="PTHR43155">
    <property type="entry name" value="CYCLIC DI-GMP PHOSPHODIESTERASE PA4108-RELATED"/>
    <property type="match status" value="1"/>
</dbReference>
<keyword evidence="1" id="KW-1133">Transmembrane helix</keyword>
<sequence length="357" mass="41045">MSSAKIFNIWCLMLTLAIAMIGLYEVVYRNFPYFLLIEGALLISMLLMLWLPKRYPRVALHVMFWNQLLLNLGLYYVVHDFPLCAAVLFFLPIYTLLFPNRRYFFWGQLLTSIGYLVCSWDKPVQQHVVFYCLFLSYTALLSFVSQFIVRNASEVAKFQERVEVFSRAIEARDSYTQGHSRRVSRYAVEIGKHLPGVDLELLRVAGDLHDIGKISTPDAVLLKPGRLTDEEYTIIKRHPVDGANLLRHFGIEGPILDGVLYHHERLNGTGYPEGRAGNDIPVYARILAVADTFDAMTTTRSYRHAFPPQTAYDEILSLTGDFYDAVVVDSFVRCYERILAIYEEEEREHQPHAQASV</sequence>
<name>A0A316DFB7_9BACL</name>
<dbReference type="InterPro" id="IPR006675">
    <property type="entry name" value="HDIG_dom"/>
</dbReference>
<keyword evidence="3" id="KW-0808">Transferase</keyword>
<keyword evidence="4" id="KW-1185">Reference proteome</keyword>
<organism evidence="3 4">
    <name type="scientific">Tumebacillus permanentifrigoris</name>
    <dbReference type="NCBI Taxonomy" id="378543"/>
    <lineage>
        <taxon>Bacteria</taxon>
        <taxon>Bacillati</taxon>
        <taxon>Bacillota</taxon>
        <taxon>Bacilli</taxon>
        <taxon>Bacillales</taxon>
        <taxon>Alicyclobacillaceae</taxon>
        <taxon>Tumebacillus</taxon>
    </lineage>
</organism>
<evidence type="ECO:0000259" key="2">
    <source>
        <dbReference type="PROSITE" id="PS51832"/>
    </source>
</evidence>
<feature type="transmembrane region" description="Helical" evidence="1">
    <location>
        <begin position="7"/>
        <end position="27"/>
    </location>
</feature>
<feature type="transmembrane region" description="Helical" evidence="1">
    <location>
        <begin position="103"/>
        <end position="121"/>
    </location>
</feature>
<dbReference type="RefSeq" id="WP_170119228.1">
    <property type="nucleotide sequence ID" value="NZ_QGGL01000002.1"/>
</dbReference>
<feature type="transmembrane region" description="Helical" evidence="1">
    <location>
        <begin position="33"/>
        <end position="51"/>
    </location>
</feature>
<proteinExistence type="predicted"/>
<dbReference type="CDD" id="cd00077">
    <property type="entry name" value="HDc"/>
    <property type="match status" value="1"/>
</dbReference>
<dbReference type="GO" id="GO:0016740">
    <property type="term" value="F:transferase activity"/>
    <property type="evidence" value="ECO:0007669"/>
    <property type="project" value="UniProtKB-KW"/>
</dbReference>